<protein>
    <submittedName>
        <fullName evidence="1">Uncharacterized protein</fullName>
    </submittedName>
</protein>
<dbReference type="Proteomes" id="UP000249467">
    <property type="component" value="Unassembled WGS sequence"/>
</dbReference>
<name>A0A2W4W6V6_9CYAN</name>
<comment type="caution">
    <text evidence="1">The sequence shown here is derived from an EMBL/GenBank/DDBJ whole genome shotgun (WGS) entry which is preliminary data.</text>
</comment>
<reference evidence="1 2" key="2">
    <citation type="submission" date="2018-06" db="EMBL/GenBank/DDBJ databases">
        <title>Metagenomic assembly of (sub)arctic Cyanobacteria and their associated microbiome from non-axenic cultures.</title>
        <authorList>
            <person name="Baurain D."/>
        </authorList>
    </citation>
    <scope>NUCLEOTIDE SEQUENCE [LARGE SCALE GENOMIC DNA]</scope>
    <source>
        <strain evidence="1">ULC066bin1</strain>
    </source>
</reference>
<dbReference type="AlphaFoldDB" id="A0A2W4W6V6"/>
<evidence type="ECO:0000313" key="1">
    <source>
        <dbReference type="EMBL" id="PZO40486.1"/>
    </source>
</evidence>
<dbReference type="EMBL" id="QBML01000014">
    <property type="protein sequence ID" value="PZO40486.1"/>
    <property type="molecule type" value="Genomic_DNA"/>
</dbReference>
<reference evidence="1 2" key="1">
    <citation type="submission" date="2018-04" db="EMBL/GenBank/DDBJ databases">
        <authorList>
            <person name="Go L.Y."/>
            <person name="Mitchell J.A."/>
        </authorList>
    </citation>
    <scope>NUCLEOTIDE SEQUENCE [LARGE SCALE GENOMIC DNA]</scope>
    <source>
        <strain evidence="1">ULC066bin1</strain>
    </source>
</reference>
<organism evidence="1 2">
    <name type="scientific">Pseudanabaena frigida</name>
    <dbReference type="NCBI Taxonomy" id="945775"/>
    <lineage>
        <taxon>Bacteria</taxon>
        <taxon>Bacillati</taxon>
        <taxon>Cyanobacteriota</taxon>
        <taxon>Cyanophyceae</taxon>
        <taxon>Pseudanabaenales</taxon>
        <taxon>Pseudanabaenaceae</taxon>
        <taxon>Pseudanabaena</taxon>
    </lineage>
</organism>
<sequence length="85" mass="9659">MTYGEARRIILKQGWKPNPEVTTNFRSTVVKAIFDRGYTEVSDCSGTGEAPCRYEFVNQNGDLLYVVTAGRNSLLRNWWIGKKAL</sequence>
<gene>
    <name evidence="1" type="ORF">DCF19_11325</name>
</gene>
<proteinExistence type="predicted"/>
<evidence type="ECO:0000313" key="2">
    <source>
        <dbReference type="Proteomes" id="UP000249467"/>
    </source>
</evidence>
<accession>A0A2W4W6V6</accession>